<evidence type="ECO:0000256" key="4">
    <source>
        <dbReference type="ARBA" id="ARBA00022807"/>
    </source>
</evidence>
<dbReference type="PANTHER" id="PTHR47359">
    <property type="entry name" value="PEPTIDOGLYCAN DL-ENDOPEPTIDASE CWLO"/>
    <property type="match status" value="1"/>
</dbReference>
<dbReference type="PANTHER" id="PTHR47359:SF3">
    <property type="entry name" value="NLP_P60 DOMAIN-CONTAINING PROTEIN-RELATED"/>
    <property type="match status" value="1"/>
</dbReference>
<evidence type="ECO:0000313" key="8">
    <source>
        <dbReference type="Proteomes" id="UP000035548"/>
    </source>
</evidence>
<dbReference type="STRING" id="1072256.CUTER_07505"/>
<dbReference type="GO" id="GO:0006508">
    <property type="term" value="P:proteolysis"/>
    <property type="evidence" value="ECO:0007669"/>
    <property type="project" value="UniProtKB-KW"/>
</dbReference>
<keyword evidence="4" id="KW-0788">Thiol protease</keyword>
<keyword evidence="2" id="KW-0645">Protease</keyword>
<organism evidence="7 8">
    <name type="scientific">Corynebacterium uterequi</name>
    <dbReference type="NCBI Taxonomy" id="1072256"/>
    <lineage>
        <taxon>Bacteria</taxon>
        <taxon>Bacillati</taxon>
        <taxon>Actinomycetota</taxon>
        <taxon>Actinomycetes</taxon>
        <taxon>Mycobacteriales</taxon>
        <taxon>Corynebacteriaceae</taxon>
        <taxon>Corynebacterium</taxon>
    </lineage>
</organism>
<feature type="chain" id="PRO_5005184447" evidence="5">
    <location>
        <begin position="31"/>
        <end position="199"/>
    </location>
</feature>
<gene>
    <name evidence="7" type="ORF">CUTER_07505</name>
</gene>
<proteinExistence type="inferred from homology"/>
<reference evidence="8" key="2">
    <citation type="submission" date="2015-05" db="EMBL/GenBank/DDBJ databases">
        <title>Complete genome sequence of Corynebacterium uterequi DSM 45634, isolated from the uterus of a maiden mare.</title>
        <authorList>
            <person name="Ruckert C."/>
            <person name="Albersmeier A."/>
            <person name="Winkler A."/>
            <person name="Tauch A."/>
        </authorList>
    </citation>
    <scope>NUCLEOTIDE SEQUENCE [LARGE SCALE GENOMIC DNA]</scope>
    <source>
        <strain evidence="8">DSM 45634</strain>
    </source>
</reference>
<dbReference type="InterPro" id="IPR051794">
    <property type="entry name" value="PG_Endopeptidase_C40"/>
</dbReference>
<dbReference type="KEGG" id="cut:CUTER_07505"/>
<evidence type="ECO:0000259" key="6">
    <source>
        <dbReference type="PROSITE" id="PS51935"/>
    </source>
</evidence>
<dbReference type="PATRIC" id="fig|1072256.5.peg.1483"/>
<dbReference type="InterPro" id="IPR000064">
    <property type="entry name" value="NLP_P60_dom"/>
</dbReference>
<evidence type="ECO:0000256" key="1">
    <source>
        <dbReference type="ARBA" id="ARBA00007074"/>
    </source>
</evidence>
<keyword evidence="5" id="KW-0732">Signal</keyword>
<feature type="signal peptide" evidence="5">
    <location>
        <begin position="1"/>
        <end position="30"/>
    </location>
</feature>
<feature type="domain" description="NlpC/P60" evidence="6">
    <location>
        <begin position="85"/>
        <end position="199"/>
    </location>
</feature>
<evidence type="ECO:0000313" key="7">
    <source>
        <dbReference type="EMBL" id="AKK11490.1"/>
    </source>
</evidence>
<name>A0A0G3HFG4_9CORY</name>
<evidence type="ECO:0000256" key="2">
    <source>
        <dbReference type="ARBA" id="ARBA00022670"/>
    </source>
</evidence>
<dbReference type="AlphaFoldDB" id="A0A0G3HFG4"/>
<accession>A0A0G3HFG4</accession>
<comment type="similarity">
    <text evidence="1">Belongs to the peptidase C40 family.</text>
</comment>
<sequence>MAMNKIARRAAAATAAFAAASTLTPAVASADTIDELIGMSSASNFFGGDVVEEMSSAAGFEAGVLPVADVAASANQIHTPKVSAPAAGQQVVSAARSRIGSPYVWGAAGPNAFDCSGLTSWAYAQAGKTIPRTSQAQAAQGQRVSLDALQPGDIVVYYAGASHVGIYVGSGRIIDAMNQGVPVQERDLHYMPAQYGVRF</sequence>
<evidence type="ECO:0000256" key="5">
    <source>
        <dbReference type="SAM" id="SignalP"/>
    </source>
</evidence>
<keyword evidence="8" id="KW-1185">Reference proteome</keyword>
<dbReference type="Pfam" id="PF00877">
    <property type="entry name" value="NLPC_P60"/>
    <property type="match status" value="1"/>
</dbReference>
<dbReference type="PROSITE" id="PS51935">
    <property type="entry name" value="NLPC_P60"/>
    <property type="match status" value="1"/>
</dbReference>
<dbReference type="InterPro" id="IPR038765">
    <property type="entry name" value="Papain-like_cys_pep_sf"/>
</dbReference>
<dbReference type="EMBL" id="CP011546">
    <property type="protein sequence ID" value="AKK11490.1"/>
    <property type="molecule type" value="Genomic_DNA"/>
</dbReference>
<dbReference type="GO" id="GO:0008234">
    <property type="term" value="F:cysteine-type peptidase activity"/>
    <property type="evidence" value="ECO:0007669"/>
    <property type="project" value="UniProtKB-KW"/>
</dbReference>
<reference evidence="7 8" key="1">
    <citation type="journal article" date="2015" name="Genome Announc.">
        <title>Virulence Factor Genes Detected in the Complete Genome Sequence of Corynebacterium uterequi DSM 45634, Isolated from the Uterus of a Maiden Mare.</title>
        <authorList>
            <person name="Ruckert C."/>
            <person name="Kriete M."/>
            <person name="Jaenicke S."/>
            <person name="Winkler A."/>
            <person name="Tauch A."/>
        </authorList>
    </citation>
    <scope>NUCLEOTIDE SEQUENCE [LARGE SCALE GENOMIC DNA]</scope>
    <source>
        <strain evidence="7 8">DSM 45634</strain>
    </source>
</reference>
<dbReference type="Gene3D" id="3.90.1720.10">
    <property type="entry name" value="endopeptidase domain like (from Nostoc punctiforme)"/>
    <property type="match status" value="1"/>
</dbReference>
<dbReference type="SUPFAM" id="SSF54001">
    <property type="entry name" value="Cysteine proteinases"/>
    <property type="match status" value="1"/>
</dbReference>
<evidence type="ECO:0000256" key="3">
    <source>
        <dbReference type="ARBA" id="ARBA00022801"/>
    </source>
</evidence>
<dbReference type="Proteomes" id="UP000035548">
    <property type="component" value="Chromosome"/>
</dbReference>
<keyword evidence="3 7" id="KW-0378">Hydrolase</keyword>
<protein>
    <submittedName>
        <fullName evidence="7">Cell wall-associated hydrolase, invasion-associated protein</fullName>
    </submittedName>
</protein>